<protein>
    <submittedName>
        <fullName evidence="2">Uncharacterized protein</fullName>
    </submittedName>
</protein>
<evidence type="ECO:0000313" key="3">
    <source>
        <dbReference type="Proteomes" id="UP000663889"/>
    </source>
</evidence>
<reference evidence="2" key="1">
    <citation type="submission" date="2021-02" db="EMBL/GenBank/DDBJ databases">
        <authorList>
            <person name="Nowell W R."/>
        </authorList>
    </citation>
    <scope>NUCLEOTIDE SEQUENCE</scope>
</reference>
<feature type="region of interest" description="Disordered" evidence="1">
    <location>
        <begin position="1"/>
        <end position="58"/>
    </location>
</feature>
<name>A0A814ZVN1_9BILA</name>
<dbReference type="AlphaFoldDB" id="A0A814ZVN1"/>
<dbReference type="Proteomes" id="UP000663889">
    <property type="component" value="Unassembled WGS sequence"/>
</dbReference>
<proteinExistence type="predicted"/>
<accession>A0A814ZVN1</accession>
<evidence type="ECO:0000256" key="1">
    <source>
        <dbReference type="SAM" id="MobiDB-lite"/>
    </source>
</evidence>
<sequence>MGSCASVKKVNKLTQAPSDGDSLDFVVPPPTTRRNARKTTHEHYVSQVPSIPNTPPDSIDVTSLDKILQALKSNTEIPPKANPSSSTNLQQKEAQNGSWQQKYFVHGDSSDIVADVQNQIHGCINSSVSEDIDVFLSSLHDIATAADKILHDRLSKISSMEEKIINQLIQERQDIINKIIIKGRLQMDQSEEHYRKIIEEFIAKLQIEMSIHLDSLQKQMEAEKQNVFSHSNNNIKNLTIRSQTAKKQFLQILQAFTESKREEVLDKISDSSMDKSRQPLSYEQLRKLNLEMYSTVGIKKDGEGCDNIPDRNKFIKDINDSKPNHTIKRTIYIENNGDSTLGSRKQNP</sequence>
<dbReference type="EMBL" id="CAJNOU010001775">
    <property type="protein sequence ID" value="CAF1250640.1"/>
    <property type="molecule type" value="Genomic_DNA"/>
</dbReference>
<feature type="region of interest" description="Disordered" evidence="1">
    <location>
        <begin position="74"/>
        <end position="93"/>
    </location>
</feature>
<comment type="caution">
    <text evidence="2">The sequence shown here is derived from an EMBL/GenBank/DDBJ whole genome shotgun (WGS) entry which is preliminary data.</text>
</comment>
<organism evidence="2 3">
    <name type="scientific">Rotaria sordida</name>
    <dbReference type="NCBI Taxonomy" id="392033"/>
    <lineage>
        <taxon>Eukaryota</taxon>
        <taxon>Metazoa</taxon>
        <taxon>Spiralia</taxon>
        <taxon>Gnathifera</taxon>
        <taxon>Rotifera</taxon>
        <taxon>Eurotatoria</taxon>
        <taxon>Bdelloidea</taxon>
        <taxon>Philodinida</taxon>
        <taxon>Philodinidae</taxon>
        <taxon>Rotaria</taxon>
    </lineage>
</organism>
<gene>
    <name evidence="2" type="ORF">SEV965_LOCUS23715</name>
</gene>
<evidence type="ECO:0000313" key="2">
    <source>
        <dbReference type="EMBL" id="CAF1250640.1"/>
    </source>
</evidence>